<feature type="compositionally biased region" description="Polar residues" evidence="1">
    <location>
        <begin position="52"/>
        <end position="61"/>
    </location>
</feature>
<dbReference type="Proteomes" id="UP000704712">
    <property type="component" value="Unassembled WGS sequence"/>
</dbReference>
<gene>
    <name evidence="3" type="ORF">GN958_ATG09599</name>
    <name evidence="2" type="ORF">GN958_ATG22244</name>
</gene>
<evidence type="ECO:0000313" key="3">
    <source>
        <dbReference type="EMBL" id="KAF4141204.1"/>
    </source>
</evidence>
<dbReference type="AlphaFoldDB" id="A0A8S9TIB2"/>
<evidence type="ECO:0000313" key="2">
    <source>
        <dbReference type="EMBL" id="KAF4128565.1"/>
    </source>
</evidence>
<evidence type="ECO:0000313" key="4">
    <source>
        <dbReference type="Proteomes" id="UP000704712"/>
    </source>
</evidence>
<name>A0A8S9TIB2_PHYIN</name>
<protein>
    <submittedName>
        <fullName evidence="2">Uncharacterized protein</fullName>
    </submittedName>
</protein>
<feature type="region of interest" description="Disordered" evidence="1">
    <location>
        <begin position="41"/>
        <end position="61"/>
    </location>
</feature>
<feature type="compositionally biased region" description="Basic and acidic residues" evidence="1">
    <location>
        <begin position="41"/>
        <end position="51"/>
    </location>
</feature>
<proteinExistence type="predicted"/>
<feature type="region of interest" description="Disordered" evidence="1">
    <location>
        <begin position="81"/>
        <end position="100"/>
    </location>
</feature>
<evidence type="ECO:0000256" key="1">
    <source>
        <dbReference type="SAM" id="MobiDB-lite"/>
    </source>
</evidence>
<dbReference type="EMBL" id="JAACNO010003092">
    <property type="protein sequence ID" value="KAF4128565.1"/>
    <property type="molecule type" value="Genomic_DNA"/>
</dbReference>
<dbReference type="EMBL" id="JAACNO010001375">
    <property type="protein sequence ID" value="KAF4141204.1"/>
    <property type="molecule type" value="Genomic_DNA"/>
</dbReference>
<reference evidence="2" key="1">
    <citation type="submission" date="2020-03" db="EMBL/GenBank/DDBJ databases">
        <title>Hybrid Assembly of Korean Phytophthora infestans isolates.</title>
        <authorList>
            <person name="Prokchorchik M."/>
            <person name="Lee Y."/>
            <person name="Seo J."/>
            <person name="Cho J.-H."/>
            <person name="Park Y.-E."/>
            <person name="Jang D.-C."/>
            <person name="Im J.-S."/>
            <person name="Choi J.-G."/>
            <person name="Park H.-J."/>
            <person name="Lee G.-B."/>
            <person name="Lee Y.-G."/>
            <person name="Hong S.-Y."/>
            <person name="Cho K."/>
            <person name="Sohn K.H."/>
        </authorList>
    </citation>
    <scope>NUCLEOTIDE SEQUENCE</scope>
    <source>
        <strain evidence="2">KR_2_A2</strain>
    </source>
</reference>
<sequence>MRVRAHRRGVVSRVLRAKPTTLSVELLSPLRNHLFEAKMGADLEHPSRSSEDTTVSVGSVRQRLTPTAPWCRAYHPHSTATTNRFDKLDNDDNALAGTCS</sequence>
<comment type="caution">
    <text evidence="2">The sequence shown here is derived from an EMBL/GenBank/DDBJ whole genome shotgun (WGS) entry which is preliminary data.</text>
</comment>
<accession>A0A8S9TIB2</accession>
<organism evidence="2 4">
    <name type="scientific">Phytophthora infestans</name>
    <name type="common">Potato late blight agent</name>
    <name type="synonym">Botrytis infestans</name>
    <dbReference type="NCBI Taxonomy" id="4787"/>
    <lineage>
        <taxon>Eukaryota</taxon>
        <taxon>Sar</taxon>
        <taxon>Stramenopiles</taxon>
        <taxon>Oomycota</taxon>
        <taxon>Peronosporomycetes</taxon>
        <taxon>Peronosporales</taxon>
        <taxon>Peronosporaceae</taxon>
        <taxon>Phytophthora</taxon>
    </lineage>
</organism>